<protein>
    <submittedName>
        <fullName evidence="7">Multicopper oxidase family protein</fullName>
    </submittedName>
</protein>
<dbReference type="GO" id="GO:0016491">
    <property type="term" value="F:oxidoreductase activity"/>
    <property type="evidence" value="ECO:0007669"/>
    <property type="project" value="UniProtKB-KW"/>
</dbReference>
<organism evidence="7 8">
    <name type="scientific">Ferrovibrio terrae</name>
    <dbReference type="NCBI Taxonomy" id="2594003"/>
    <lineage>
        <taxon>Bacteria</taxon>
        <taxon>Pseudomonadati</taxon>
        <taxon>Pseudomonadota</taxon>
        <taxon>Alphaproteobacteria</taxon>
        <taxon>Rhodospirillales</taxon>
        <taxon>Rhodospirillaceae</taxon>
        <taxon>Ferrovibrio</taxon>
    </lineage>
</organism>
<dbReference type="GO" id="GO:0030288">
    <property type="term" value="C:outer membrane-bounded periplasmic space"/>
    <property type="evidence" value="ECO:0007669"/>
    <property type="project" value="TreeGrafter"/>
</dbReference>
<dbReference type="InterPro" id="IPR001117">
    <property type="entry name" value="Cu-oxidase_2nd"/>
</dbReference>
<dbReference type="PROSITE" id="PS00079">
    <property type="entry name" value="MULTICOPPER_OXIDASE1"/>
    <property type="match status" value="1"/>
</dbReference>
<evidence type="ECO:0000256" key="3">
    <source>
        <dbReference type="SAM" id="SignalP"/>
    </source>
</evidence>
<evidence type="ECO:0000259" key="5">
    <source>
        <dbReference type="Pfam" id="PF07731"/>
    </source>
</evidence>
<dbReference type="Pfam" id="PF07731">
    <property type="entry name" value="Cu-oxidase_2"/>
    <property type="match status" value="1"/>
</dbReference>
<gene>
    <name evidence="7" type="ORF">FNB15_16230</name>
</gene>
<dbReference type="InterPro" id="IPR011707">
    <property type="entry name" value="Cu-oxidase-like_N"/>
</dbReference>
<name>A0A516H4N0_9PROT</name>
<dbReference type="InterPro" id="IPR008972">
    <property type="entry name" value="Cupredoxin"/>
</dbReference>
<dbReference type="PANTHER" id="PTHR11709:SF2">
    <property type="entry name" value="MULTICOPPER OXIDASE LPR1"/>
    <property type="match status" value="1"/>
</dbReference>
<dbReference type="SUPFAM" id="SSF49503">
    <property type="entry name" value="Cupredoxins"/>
    <property type="match status" value="3"/>
</dbReference>
<feature type="domain" description="Plastocyanin-like" evidence="4">
    <location>
        <begin position="161"/>
        <end position="268"/>
    </location>
</feature>
<evidence type="ECO:0000256" key="1">
    <source>
        <dbReference type="ARBA" id="ARBA00022723"/>
    </source>
</evidence>
<accession>A0A516H4N0</accession>
<sequence>MDKIRLTRREAIAAGAAALLIAPRGAKAAPEPVTLTAAVVPRTLPGNVGPSDLWLYNDTIAPVLRTRRNEVFTAVFRNRLAEHSAIHWHGVRVPHDMDGVPYITQPPVKPGESFTYKFAPPDPGTFFFHPHCNTVEALGRGLAGVLIVEDPREQGLFDIEHVLVLKDWRSRHDGSFEEFLTDAGATRSGTFGDLRTVNGEAQPVLRVQPGARVRLRIVNVDPTRIPMLSLRGVERSMVIATDGNACDPFALNGWRLGPAQRADVAFIAPEKEGAEIVLEDVFSTRPRPLAKLVTAGQGLRSTRAVLRLPAAELPQPDLKTATMLDVQLLAGSADPKLLAWAREMGVSPDEICLTQKAFWSINRQVWPGMGHEKLPPPLYELKAGRSYVMEMFNGTPHQHPMHMHGHTFRVLSSSNRDLPAHWADTVLVRPKERIRIAFVAGETGDWMFHCHIIEHQETGMMGYLRVS</sequence>
<dbReference type="Pfam" id="PF07732">
    <property type="entry name" value="Cu-oxidase_3"/>
    <property type="match status" value="1"/>
</dbReference>
<dbReference type="InterPro" id="IPR045087">
    <property type="entry name" value="Cu-oxidase_fam"/>
</dbReference>
<dbReference type="OrthoDB" id="9757546at2"/>
<dbReference type="InterPro" id="IPR002355">
    <property type="entry name" value="Cu_oxidase_Cu_BS"/>
</dbReference>
<dbReference type="Gene3D" id="2.60.40.420">
    <property type="entry name" value="Cupredoxins - blue copper proteins"/>
    <property type="match status" value="3"/>
</dbReference>
<dbReference type="CDD" id="cd13861">
    <property type="entry name" value="CuRO_1_CumA_like"/>
    <property type="match status" value="1"/>
</dbReference>
<evidence type="ECO:0000313" key="7">
    <source>
        <dbReference type="EMBL" id="QDO98728.1"/>
    </source>
</evidence>
<dbReference type="InterPro" id="IPR033138">
    <property type="entry name" value="Cu_oxidase_CS"/>
</dbReference>
<dbReference type="CDD" id="cd13906">
    <property type="entry name" value="CuRO_3_CumA_like"/>
    <property type="match status" value="1"/>
</dbReference>
<evidence type="ECO:0000313" key="8">
    <source>
        <dbReference type="Proteomes" id="UP000317496"/>
    </source>
</evidence>
<dbReference type="PROSITE" id="PS00080">
    <property type="entry name" value="MULTICOPPER_OXIDASE2"/>
    <property type="match status" value="1"/>
</dbReference>
<dbReference type="EMBL" id="CP041636">
    <property type="protein sequence ID" value="QDO98728.1"/>
    <property type="molecule type" value="Genomic_DNA"/>
</dbReference>
<keyword evidence="8" id="KW-1185">Reference proteome</keyword>
<proteinExistence type="predicted"/>
<dbReference type="KEGG" id="fer:FNB15_16230"/>
<feature type="domain" description="Plastocyanin-like" evidence="6">
    <location>
        <begin position="51"/>
        <end position="152"/>
    </location>
</feature>
<evidence type="ECO:0000259" key="6">
    <source>
        <dbReference type="Pfam" id="PF07732"/>
    </source>
</evidence>
<feature type="domain" description="Plastocyanin-like" evidence="5">
    <location>
        <begin position="375"/>
        <end position="466"/>
    </location>
</feature>
<dbReference type="InterPro" id="IPR011706">
    <property type="entry name" value="Cu-oxidase_C"/>
</dbReference>
<dbReference type="GO" id="GO:0005507">
    <property type="term" value="F:copper ion binding"/>
    <property type="evidence" value="ECO:0007669"/>
    <property type="project" value="InterPro"/>
</dbReference>
<reference evidence="7 8" key="1">
    <citation type="submission" date="2019-07" db="EMBL/GenBank/DDBJ databases">
        <title>Genome sequencing for Ferrovibrio sp. K5.</title>
        <authorList>
            <person name="Park S.-J."/>
        </authorList>
    </citation>
    <scope>NUCLEOTIDE SEQUENCE [LARGE SCALE GENOMIC DNA]</scope>
    <source>
        <strain evidence="7 8">K5</strain>
    </source>
</reference>
<keyword evidence="3" id="KW-0732">Signal</keyword>
<feature type="chain" id="PRO_5021725368" evidence="3">
    <location>
        <begin position="29"/>
        <end position="467"/>
    </location>
</feature>
<evidence type="ECO:0000259" key="4">
    <source>
        <dbReference type="Pfam" id="PF00394"/>
    </source>
</evidence>
<keyword evidence="2" id="KW-0560">Oxidoreductase</keyword>
<dbReference type="Pfam" id="PF00394">
    <property type="entry name" value="Cu-oxidase"/>
    <property type="match status" value="1"/>
</dbReference>
<dbReference type="AlphaFoldDB" id="A0A516H4N0"/>
<dbReference type="Proteomes" id="UP000317496">
    <property type="component" value="Chromosome"/>
</dbReference>
<feature type="signal peptide" evidence="3">
    <location>
        <begin position="1"/>
        <end position="28"/>
    </location>
</feature>
<dbReference type="PANTHER" id="PTHR11709">
    <property type="entry name" value="MULTI-COPPER OXIDASE"/>
    <property type="match status" value="1"/>
</dbReference>
<evidence type="ECO:0000256" key="2">
    <source>
        <dbReference type="ARBA" id="ARBA00023002"/>
    </source>
</evidence>
<keyword evidence="1" id="KW-0479">Metal-binding</keyword>